<organism evidence="1">
    <name type="scientific">marine sediment metagenome</name>
    <dbReference type="NCBI Taxonomy" id="412755"/>
    <lineage>
        <taxon>unclassified sequences</taxon>
        <taxon>metagenomes</taxon>
        <taxon>ecological metagenomes</taxon>
    </lineage>
</organism>
<comment type="caution">
    <text evidence="1">The sequence shown here is derived from an EMBL/GenBank/DDBJ whole genome shotgun (WGS) entry which is preliminary data.</text>
</comment>
<reference evidence="1" key="1">
    <citation type="journal article" date="2015" name="Nature">
        <title>Complex archaea that bridge the gap between prokaryotes and eukaryotes.</title>
        <authorList>
            <person name="Spang A."/>
            <person name="Saw J.H."/>
            <person name="Jorgensen S.L."/>
            <person name="Zaremba-Niedzwiedzka K."/>
            <person name="Martijn J."/>
            <person name="Lind A.E."/>
            <person name="van Eijk R."/>
            <person name="Schleper C."/>
            <person name="Guy L."/>
            <person name="Ettema T.J."/>
        </authorList>
    </citation>
    <scope>NUCLEOTIDE SEQUENCE</scope>
</reference>
<name>A0A0F9G3Z1_9ZZZZ</name>
<protein>
    <submittedName>
        <fullName evidence="1">Uncharacterized protein</fullName>
    </submittedName>
</protein>
<dbReference type="EMBL" id="LAZR01029952">
    <property type="protein sequence ID" value="KKL58062.1"/>
    <property type="molecule type" value="Genomic_DNA"/>
</dbReference>
<accession>A0A0F9G3Z1</accession>
<proteinExistence type="predicted"/>
<dbReference type="AlphaFoldDB" id="A0A0F9G3Z1"/>
<gene>
    <name evidence="1" type="ORF">LCGC14_2229160</name>
</gene>
<sequence>MTGSLVDRRQCDSNVFDLLGLVLFRHDVRVDFDAADPPVRSLREPEEFISTRRDTIETVAPLLVGEGAHRLSFPINLEIATVFEQRHQHHAAIHQRTLSVQHYHRLFL</sequence>
<evidence type="ECO:0000313" key="1">
    <source>
        <dbReference type="EMBL" id="KKL58062.1"/>
    </source>
</evidence>